<comment type="caution">
    <text evidence="1">The sequence shown here is derived from an EMBL/GenBank/DDBJ whole genome shotgun (WGS) entry which is preliminary data.</text>
</comment>
<dbReference type="Proteomes" id="UP001165074">
    <property type="component" value="Unassembled WGS sequence"/>
</dbReference>
<dbReference type="RefSeq" id="WP_285578404.1">
    <property type="nucleotide sequence ID" value="NZ_BSTK01000010.1"/>
</dbReference>
<sequence>MVGEVEIGTASDKLVKEKITEDVAEDHARLLGMVGQCLAEIGLRSSLTTFHNLVLYAEEFHLPSRYEPELDVFWPGERPGIALRIKLVERGGKNFYAWGVSWAQTHPASDPVGAVQVIADAVQAA</sequence>
<name>A0A9W6W259_9ACTN</name>
<dbReference type="EMBL" id="BSTK01000010">
    <property type="protein sequence ID" value="GLY88610.1"/>
    <property type="molecule type" value="Genomic_DNA"/>
</dbReference>
<protein>
    <submittedName>
        <fullName evidence="1">Uncharacterized protein</fullName>
    </submittedName>
</protein>
<evidence type="ECO:0000313" key="2">
    <source>
        <dbReference type="Proteomes" id="UP001165074"/>
    </source>
</evidence>
<organism evidence="1 2">
    <name type="scientific">Actinoallomurus iriomotensis</name>
    <dbReference type="NCBI Taxonomy" id="478107"/>
    <lineage>
        <taxon>Bacteria</taxon>
        <taxon>Bacillati</taxon>
        <taxon>Actinomycetota</taxon>
        <taxon>Actinomycetes</taxon>
        <taxon>Streptosporangiales</taxon>
        <taxon>Thermomonosporaceae</taxon>
        <taxon>Actinoallomurus</taxon>
    </lineage>
</organism>
<dbReference type="AlphaFoldDB" id="A0A9W6W259"/>
<proteinExistence type="predicted"/>
<reference evidence="1" key="1">
    <citation type="submission" date="2023-03" db="EMBL/GenBank/DDBJ databases">
        <title>Actinoallomurus iriomotensis NBRC 103684.</title>
        <authorList>
            <person name="Ichikawa N."/>
            <person name="Sato H."/>
            <person name="Tonouchi N."/>
        </authorList>
    </citation>
    <scope>NUCLEOTIDE SEQUENCE</scope>
    <source>
        <strain evidence="1">NBRC 103684</strain>
    </source>
</reference>
<keyword evidence="2" id="KW-1185">Reference proteome</keyword>
<accession>A0A9W6W259</accession>
<evidence type="ECO:0000313" key="1">
    <source>
        <dbReference type="EMBL" id="GLY88610.1"/>
    </source>
</evidence>
<gene>
    <name evidence="1" type="ORF">Airi02_065390</name>
</gene>